<name>Q4QDS2_LEIMA</name>
<sequence length="271" mass="30075">MRGCLHFTRVARHKRHDKGGNAHNFAFDTLTKVYRDAVYLPQEKYRRGLMHPERSPGAPPSQAALVAPSSSSDVTNHVGNIGVMSSVATKLSDWMEQQPHHQTKHHTNGGGGTGHASATASCATPIARRSVASSSPSPAPSAAAATTDESHVDDEAIRRRLRAHLFSDKIQPGQPRTPPSTPVATASASPRRSGVQAEILSVYRSMLREVSRMQDADTRRSLSAYIRQEYDKQCDIPRKNIMKIEWRLNYGKRKLEELQAMSKHTKFTMMR</sequence>
<evidence type="ECO:0000259" key="4">
    <source>
        <dbReference type="Pfam" id="PF05347"/>
    </source>
</evidence>
<dbReference type="PANTHER" id="PTHR13675:SF1">
    <property type="entry name" value="SUCCINATE DEHYDROGENASE ASSEMBLY FACTOR 1, MITOCHONDRIAL"/>
    <property type="match status" value="1"/>
</dbReference>
<evidence type="ECO:0000256" key="2">
    <source>
        <dbReference type="ARBA" id="ARBA00023128"/>
    </source>
</evidence>
<feature type="compositionally biased region" description="Polar residues" evidence="3">
    <location>
        <begin position="68"/>
        <end position="78"/>
    </location>
</feature>
<dbReference type="VEuPathDB" id="TriTrypDB:LMJSD75_180017800"/>
<feature type="region of interest" description="Disordered" evidence="3">
    <location>
        <begin position="95"/>
        <end position="153"/>
    </location>
</feature>
<dbReference type="PANTHER" id="PTHR13675">
    <property type="entry name" value="LYR MOTIF-CONTAINING PROTEIN 2"/>
    <property type="match status" value="1"/>
</dbReference>
<dbReference type="Pfam" id="PF05347">
    <property type="entry name" value="Complex1_LYR"/>
    <property type="match status" value="1"/>
</dbReference>
<comment type="subcellular location">
    <subcellularLocation>
        <location evidence="1">Mitochondrion</location>
    </subcellularLocation>
</comment>
<organism evidence="5 6">
    <name type="scientific">Leishmania major</name>
    <dbReference type="NCBI Taxonomy" id="5664"/>
    <lineage>
        <taxon>Eukaryota</taxon>
        <taxon>Discoba</taxon>
        <taxon>Euglenozoa</taxon>
        <taxon>Kinetoplastea</taxon>
        <taxon>Metakinetoplastina</taxon>
        <taxon>Trypanosomatida</taxon>
        <taxon>Trypanosomatidae</taxon>
        <taxon>Leishmaniinae</taxon>
        <taxon>Leishmania</taxon>
    </lineage>
</organism>
<dbReference type="eggNOG" id="ENOG502S6BU">
    <property type="taxonomic scope" value="Eukaryota"/>
</dbReference>
<dbReference type="GO" id="GO:0005737">
    <property type="term" value="C:cytoplasm"/>
    <property type="evidence" value="ECO:0000266"/>
    <property type="project" value="GeneDB"/>
</dbReference>
<proteinExistence type="predicted"/>
<dbReference type="RefSeq" id="XP_001682526.1">
    <property type="nucleotide sequence ID" value="XM_001682474.1"/>
</dbReference>
<dbReference type="OMA" id="NHVGNIG"/>
<dbReference type="InParanoid" id="Q4QDS2"/>
<dbReference type="GeneID" id="5651048"/>
<evidence type="ECO:0000256" key="3">
    <source>
        <dbReference type="SAM" id="MobiDB-lite"/>
    </source>
</evidence>
<evidence type="ECO:0000313" key="5">
    <source>
        <dbReference type="EMBL" id="CAJ04047.1"/>
    </source>
</evidence>
<reference evidence="5 6" key="1">
    <citation type="journal article" date="2005" name="Science">
        <title>The genome of the kinetoplastid parasite, Leishmania major.</title>
        <authorList>
            <person name="Ivens A.C."/>
            <person name="Peacock C.S."/>
            <person name="Worthey E.A."/>
            <person name="Murphy L."/>
            <person name="Aggarwal G."/>
            <person name="Berriman M."/>
            <person name="Sisk E."/>
            <person name="Rajandream M.A."/>
            <person name="Adlem E."/>
            <person name="Aert R."/>
            <person name="Anupama A."/>
            <person name="Apostolou Z."/>
            <person name="Attipoe P."/>
            <person name="Bason N."/>
            <person name="Bauser C."/>
            <person name="Beck A."/>
            <person name="Beverley S.M."/>
            <person name="Bianchettin G."/>
            <person name="Borzym K."/>
            <person name="Bothe G."/>
            <person name="Bruschi C.V."/>
            <person name="Collins M."/>
            <person name="Cadag E."/>
            <person name="Ciarloni L."/>
            <person name="Clayton C."/>
            <person name="Coulson R.M."/>
            <person name="Cronin A."/>
            <person name="Cruz A.K."/>
            <person name="Davies R.M."/>
            <person name="De Gaudenzi J."/>
            <person name="Dobson D.E."/>
            <person name="Duesterhoeft A."/>
            <person name="Fazelina G."/>
            <person name="Fosker N."/>
            <person name="Frasch A.C."/>
            <person name="Fraser A."/>
            <person name="Fuchs M."/>
            <person name="Gabel C."/>
            <person name="Goble A."/>
            <person name="Goffeau A."/>
            <person name="Harris D."/>
            <person name="Hertz-Fowler C."/>
            <person name="Hilbert H."/>
            <person name="Horn D."/>
            <person name="Huang Y."/>
            <person name="Klages S."/>
            <person name="Knights A."/>
            <person name="Kube M."/>
            <person name="Larke N."/>
            <person name="Litvin L."/>
            <person name="Lord A."/>
            <person name="Louie T."/>
            <person name="Marra M."/>
            <person name="Masuy D."/>
            <person name="Matthews K."/>
            <person name="Michaeli S."/>
            <person name="Mottram J.C."/>
            <person name="Muller-Auer S."/>
            <person name="Munden H."/>
            <person name="Nelson S."/>
            <person name="Norbertczak H."/>
            <person name="Oliver K."/>
            <person name="O'neil S."/>
            <person name="Pentony M."/>
            <person name="Pohl T.M."/>
            <person name="Price C."/>
            <person name="Purnelle B."/>
            <person name="Quail M.A."/>
            <person name="Rabbinowitsch E."/>
            <person name="Reinhardt R."/>
            <person name="Rieger M."/>
            <person name="Rinta J."/>
            <person name="Robben J."/>
            <person name="Robertson L."/>
            <person name="Ruiz J.C."/>
            <person name="Rutter S."/>
            <person name="Saunders D."/>
            <person name="Schafer M."/>
            <person name="Schein J."/>
            <person name="Schwartz D.C."/>
            <person name="Seeger K."/>
            <person name="Seyler A."/>
            <person name="Sharp S."/>
            <person name="Shin H."/>
            <person name="Sivam D."/>
            <person name="Squares R."/>
            <person name="Squares S."/>
            <person name="Tosato V."/>
            <person name="Vogt C."/>
            <person name="Volckaert G."/>
            <person name="Wambutt R."/>
            <person name="Warren T."/>
            <person name="Wedler H."/>
            <person name="Woodward J."/>
            <person name="Zhou S."/>
            <person name="Zimmermann W."/>
            <person name="Smith D.F."/>
            <person name="Blackwell J.M."/>
            <person name="Stuart K.D."/>
            <person name="Barrell B."/>
            <person name="Myler P.J."/>
        </authorList>
    </citation>
    <scope>NUCLEOTIDE SEQUENCE [LARGE SCALE GENOMIC DNA]</scope>
    <source>
        <strain evidence="6">MHOM/IL/81/Friedlin</strain>
    </source>
</reference>
<keyword evidence="6" id="KW-1185">Reference proteome</keyword>
<feature type="domain" description="Complex 1 LYR protein" evidence="4">
    <location>
        <begin position="198"/>
        <end position="257"/>
    </location>
</feature>
<dbReference type="Proteomes" id="UP000000542">
    <property type="component" value="Chromosome 18"/>
</dbReference>
<dbReference type="SMR" id="Q4QDS2"/>
<dbReference type="InterPro" id="IPR008011">
    <property type="entry name" value="Complex1_LYR_dom"/>
</dbReference>
<dbReference type="GO" id="GO:0034553">
    <property type="term" value="P:mitochondrial respiratory chain complex II assembly"/>
    <property type="evidence" value="ECO:0000318"/>
    <property type="project" value="GO_Central"/>
</dbReference>
<dbReference type="VEuPathDB" id="TriTrypDB:LmjF.18.1200"/>
<keyword evidence="2" id="KW-0496">Mitochondrion</keyword>
<dbReference type="VEuPathDB" id="TriTrypDB:LMJLV39_180017600"/>
<gene>
    <name evidence="5" type="ORF">LMJF_18_1200</name>
</gene>
<dbReference type="EMBL" id="FR796414">
    <property type="protein sequence ID" value="CAJ04047.1"/>
    <property type="molecule type" value="Genomic_DNA"/>
</dbReference>
<accession>Q4QDS2</accession>
<dbReference type="HOGENOM" id="CLU_1028372_0_0_1"/>
<dbReference type="VEuPathDB" id="TriTrypDB:LMJFC_180019700"/>
<dbReference type="KEGG" id="lma:LMJF_18_1200"/>
<feature type="region of interest" description="Disordered" evidence="3">
    <location>
        <begin position="49"/>
        <end position="78"/>
    </location>
</feature>
<feature type="compositionally biased region" description="Low complexity" evidence="3">
    <location>
        <begin position="115"/>
        <end position="145"/>
    </location>
</feature>
<reference evidence="5 6" key="2">
    <citation type="journal article" date="2011" name="Genome Res.">
        <title>Chromosome and gene copy number variation allow major structural change between species and strains of Leishmania.</title>
        <authorList>
            <person name="Rogers M.B."/>
            <person name="Hilley J.D."/>
            <person name="Dickens N.J."/>
            <person name="Wilkes J."/>
            <person name="Bates P.A."/>
            <person name="Depledge D.P."/>
            <person name="Harris D."/>
            <person name="Her Y."/>
            <person name="Herzyk P."/>
            <person name="Imamura H."/>
            <person name="Otto T.D."/>
            <person name="Sanders M."/>
            <person name="Seeger K."/>
            <person name="Dujardin J.C."/>
            <person name="Berriman M."/>
            <person name="Smith D.F."/>
            <person name="Hertz-Fowler C."/>
            <person name="Mottram J.C."/>
        </authorList>
    </citation>
    <scope>NUCLEOTIDE SEQUENCE [LARGE SCALE GENOMIC DNA]</scope>
    <source>
        <strain evidence="6">MHOM/IL/81/Friedlin</strain>
    </source>
</reference>
<protein>
    <recommendedName>
        <fullName evidence="4">Complex 1 LYR protein domain-containing protein</fullName>
    </recommendedName>
</protein>
<dbReference type="AlphaFoldDB" id="Q4QDS2"/>
<evidence type="ECO:0000256" key="1">
    <source>
        <dbReference type="ARBA" id="ARBA00004173"/>
    </source>
</evidence>
<dbReference type="GO" id="GO:0005739">
    <property type="term" value="C:mitochondrion"/>
    <property type="evidence" value="ECO:0000318"/>
    <property type="project" value="GO_Central"/>
</dbReference>
<feature type="region of interest" description="Disordered" evidence="3">
    <location>
        <begin position="166"/>
        <end position="192"/>
    </location>
</feature>
<evidence type="ECO:0000313" key="6">
    <source>
        <dbReference type="Proteomes" id="UP000000542"/>
    </source>
</evidence>